<dbReference type="SMART" id="SM00450">
    <property type="entry name" value="RHOD"/>
    <property type="match status" value="1"/>
</dbReference>
<dbReference type="Pfam" id="PF00581">
    <property type="entry name" value="Rhodanese"/>
    <property type="match status" value="1"/>
</dbReference>
<name>A0A1Z3HMZ9_9CYAN</name>
<evidence type="ECO:0000259" key="1">
    <source>
        <dbReference type="PROSITE" id="PS50206"/>
    </source>
</evidence>
<dbReference type="KEGG" id="hhg:XM38_026230"/>
<gene>
    <name evidence="2" type="ORF">XM38_026230</name>
</gene>
<dbReference type="RefSeq" id="WP_225889304.1">
    <property type="nucleotide sequence ID" value="NZ_CP021983.2"/>
</dbReference>
<reference evidence="2 3" key="1">
    <citation type="journal article" date="2016" name="Biochim. Biophys. Acta">
        <title>Characterization of red-shifted phycobilisomes isolated from the chlorophyll f-containing cyanobacterium Halomicronema hongdechloris.</title>
        <authorList>
            <person name="Li Y."/>
            <person name="Lin Y."/>
            <person name="Garvey C.J."/>
            <person name="Birch D."/>
            <person name="Corkery R.W."/>
            <person name="Loughlin P.C."/>
            <person name="Scheer H."/>
            <person name="Willows R.D."/>
            <person name="Chen M."/>
        </authorList>
    </citation>
    <scope>NUCLEOTIDE SEQUENCE [LARGE SCALE GENOMIC DNA]</scope>
    <source>
        <strain evidence="2 3">C2206</strain>
    </source>
</reference>
<protein>
    <submittedName>
        <fullName evidence="2">Rhodanese</fullName>
    </submittedName>
</protein>
<feature type="domain" description="Rhodanese" evidence="1">
    <location>
        <begin position="40"/>
        <end position="129"/>
    </location>
</feature>
<dbReference type="PANTHER" id="PTHR43031">
    <property type="entry name" value="FAD-DEPENDENT OXIDOREDUCTASE"/>
    <property type="match status" value="1"/>
</dbReference>
<organism evidence="2 3">
    <name type="scientific">Halomicronema hongdechloris C2206</name>
    <dbReference type="NCBI Taxonomy" id="1641165"/>
    <lineage>
        <taxon>Bacteria</taxon>
        <taxon>Bacillati</taxon>
        <taxon>Cyanobacteriota</taxon>
        <taxon>Cyanophyceae</taxon>
        <taxon>Nodosilineales</taxon>
        <taxon>Nodosilineaceae</taxon>
        <taxon>Halomicronema</taxon>
    </lineage>
</organism>
<dbReference type="STRING" id="1641165.XM38_18325"/>
<dbReference type="AlphaFoldDB" id="A0A1Z3HMZ9"/>
<dbReference type="PANTHER" id="PTHR43031:SF1">
    <property type="entry name" value="PYRIDINE NUCLEOTIDE-DISULPHIDE OXIDOREDUCTASE"/>
    <property type="match status" value="1"/>
</dbReference>
<evidence type="ECO:0000313" key="3">
    <source>
        <dbReference type="Proteomes" id="UP000191901"/>
    </source>
</evidence>
<dbReference type="Proteomes" id="UP000191901">
    <property type="component" value="Chromosome"/>
</dbReference>
<sequence>MPRPLRQFSPMNLFFGLLPQPAPLRPESRVYDLKTRLDWGEPALTIIDVRNRARFNAQHIRGAISIPMAELVTQARQSLESDRDIYVYGEVDEEASHAAEQLRRAGFKQVSVLRGGAAAWKAAGFPLETLHQNPATL</sequence>
<dbReference type="EMBL" id="CP021983">
    <property type="protein sequence ID" value="ASC71669.1"/>
    <property type="molecule type" value="Genomic_DNA"/>
</dbReference>
<dbReference type="SUPFAM" id="SSF52821">
    <property type="entry name" value="Rhodanese/Cell cycle control phosphatase"/>
    <property type="match status" value="1"/>
</dbReference>
<dbReference type="InterPro" id="IPR050229">
    <property type="entry name" value="GlpE_sulfurtransferase"/>
</dbReference>
<evidence type="ECO:0000313" key="2">
    <source>
        <dbReference type="EMBL" id="ASC71669.1"/>
    </source>
</evidence>
<dbReference type="InterPro" id="IPR036873">
    <property type="entry name" value="Rhodanese-like_dom_sf"/>
</dbReference>
<dbReference type="CDD" id="cd00158">
    <property type="entry name" value="RHOD"/>
    <property type="match status" value="1"/>
</dbReference>
<dbReference type="Gene3D" id="3.40.250.10">
    <property type="entry name" value="Rhodanese-like domain"/>
    <property type="match status" value="1"/>
</dbReference>
<dbReference type="PROSITE" id="PS50206">
    <property type="entry name" value="RHODANESE_3"/>
    <property type="match status" value="1"/>
</dbReference>
<proteinExistence type="predicted"/>
<accession>A0A1Z3HMZ9</accession>
<dbReference type="InterPro" id="IPR001763">
    <property type="entry name" value="Rhodanese-like_dom"/>
</dbReference>
<keyword evidence="3" id="KW-1185">Reference proteome</keyword>